<reference evidence="2 3" key="1">
    <citation type="submission" date="2020-03" db="EMBL/GenBank/DDBJ databases">
        <authorList>
            <person name="Kim M.K."/>
        </authorList>
    </citation>
    <scope>NUCLEOTIDE SEQUENCE [LARGE SCALE GENOMIC DNA]</scope>
    <source>
        <strain evidence="2 3">BT328</strain>
    </source>
</reference>
<name>A0A6G9AJ20_9BACT</name>
<keyword evidence="3" id="KW-1185">Reference proteome</keyword>
<dbReference type="KEGG" id="spib:G8759_07340"/>
<organism evidence="2 3">
    <name type="scientific">Spirosoma aureum</name>
    <dbReference type="NCBI Taxonomy" id="2692134"/>
    <lineage>
        <taxon>Bacteria</taxon>
        <taxon>Pseudomonadati</taxon>
        <taxon>Bacteroidota</taxon>
        <taxon>Cytophagia</taxon>
        <taxon>Cytophagales</taxon>
        <taxon>Cytophagaceae</taxon>
        <taxon>Spirosoma</taxon>
    </lineage>
</organism>
<evidence type="ECO:0000256" key="1">
    <source>
        <dbReference type="SAM" id="SignalP"/>
    </source>
</evidence>
<feature type="chain" id="PRO_5026339650" description="Lipocalin-like domain-containing protein" evidence="1">
    <location>
        <begin position="26"/>
        <end position="144"/>
    </location>
</feature>
<gene>
    <name evidence="2" type="ORF">G8759_07340</name>
</gene>
<dbReference type="Proteomes" id="UP000501802">
    <property type="component" value="Chromosome"/>
</dbReference>
<evidence type="ECO:0000313" key="2">
    <source>
        <dbReference type="EMBL" id="QIP12450.1"/>
    </source>
</evidence>
<proteinExistence type="predicted"/>
<accession>A0A6G9AJ20</accession>
<evidence type="ECO:0000313" key="3">
    <source>
        <dbReference type="Proteomes" id="UP000501802"/>
    </source>
</evidence>
<dbReference type="EMBL" id="CP050063">
    <property type="protein sequence ID" value="QIP12450.1"/>
    <property type="molecule type" value="Genomic_DNA"/>
</dbReference>
<feature type="signal peptide" evidence="1">
    <location>
        <begin position="1"/>
        <end position="25"/>
    </location>
</feature>
<keyword evidence="1" id="KW-0732">Signal</keyword>
<evidence type="ECO:0008006" key="4">
    <source>
        <dbReference type="Google" id="ProtNLM"/>
    </source>
</evidence>
<sequence length="144" mass="15173">MNTLFSFRRSALLVLLVAVSLSACKKDNSDPAPDLASRVAGSYNFSELVTGGKTYPASETNLKGTMNVTRQTATTVSIDVAIKLKSTNEFFIEDSADDVTVVEAGSGKVEYRLNGTVIATSIGNKLSISGEDDNGVDLTVSATK</sequence>
<protein>
    <recommendedName>
        <fullName evidence="4">Lipocalin-like domain-containing protein</fullName>
    </recommendedName>
</protein>
<dbReference type="RefSeq" id="WP_167206595.1">
    <property type="nucleotide sequence ID" value="NZ_CP050063.1"/>
</dbReference>
<dbReference type="AlphaFoldDB" id="A0A6G9AJ20"/>